<proteinExistence type="predicted"/>
<evidence type="ECO:0000313" key="2">
    <source>
        <dbReference type="Proteomes" id="UP001164539"/>
    </source>
</evidence>
<comment type="caution">
    <text evidence="1">The sequence shown here is derived from an EMBL/GenBank/DDBJ whole genome shotgun (WGS) entry which is preliminary data.</text>
</comment>
<sequence length="162" mass="17617">MKGKHSQNKFVRFITLPIRFLGKARDSYVRSLANCAQGINYSSGMGGVPAGKFTSLPKSFSARSSRSDEGEDYSELIRAASVRSAGHVNEVDMFLQETLKQRLATMGSKGFPKSTSVGMGFMGRIEEERPGDISDQDSVHAKSELYPRSRSVAVPNSTAAAF</sequence>
<reference evidence="1 2" key="1">
    <citation type="journal article" date="2023" name="Science">
        <title>Complex scaffold remodeling in plant triterpene biosynthesis.</title>
        <authorList>
            <person name="De La Pena R."/>
            <person name="Hodgson H."/>
            <person name="Liu J.C."/>
            <person name="Stephenson M.J."/>
            <person name="Martin A.C."/>
            <person name="Owen C."/>
            <person name="Harkess A."/>
            <person name="Leebens-Mack J."/>
            <person name="Jimenez L.E."/>
            <person name="Osbourn A."/>
            <person name="Sattely E.S."/>
        </authorList>
    </citation>
    <scope>NUCLEOTIDE SEQUENCE [LARGE SCALE GENOMIC DNA]</scope>
    <source>
        <strain evidence="2">cv. JPN11</strain>
        <tissue evidence="1">Leaf</tissue>
    </source>
</reference>
<accession>A0ACC1WRS6</accession>
<evidence type="ECO:0000313" key="1">
    <source>
        <dbReference type="EMBL" id="KAJ4701591.1"/>
    </source>
</evidence>
<organism evidence="1 2">
    <name type="scientific">Melia azedarach</name>
    <name type="common">Chinaberry tree</name>
    <dbReference type="NCBI Taxonomy" id="155640"/>
    <lineage>
        <taxon>Eukaryota</taxon>
        <taxon>Viridiplantae</taxon>
        <taxon>Streptophyta</taxon>
        <taxon>Embryophyta</taxon>
        <taxon>Tracheophyta</taxon>
        <taxon>Spermatophyta</taxon>
        <taxon>Magnoliopsida</taxon>
        <taxon>eudicotyledons</taxon>
        <taxon>Gunneridae</taxon>
        <taxon>Pentapetalae</taxon>
        <taxon>rosids</taxon>
        <taxon>malvids</taxon>
        <taxon>Sapindales</taxon>
        <taxon>Meliaceae</taxon>
        <taxon>Melia</taxon>
    </lineage>
</organism>
<dbReference type="EMBL" id="CM051407">
    <property type="protein sequence ID" value="KAJ4701591.1"/>
    <property type="molecule type" value="Genomic_DNA"/>
</dbReference>
<name>A0ACC1WRS6_MELAZ</name>
<keyword evidence="2" id="KW-1185">Reference proteome</keyword>
<dbReference type="Proteomes" id="UP001164539">
    <property type="component" value="Chromosome 14"/>
</dbReference>
<gene>
    <name evidence="1" type="ORF">OWV82_024814</name>
</gene>
<protein>
    <submittedName>
        <fullName evidence="1">3-isopropylmalate dehydratase large subunit like</fullName>
    </submittedName>
</protein>